<dbReference type="GO" id="GO:0003700">
    <property type="term" value="F:DNA-binding transcription factor activity"/>
    <property type="evidence" value="ECO:0007669"/>
    <property type="project" value="InterPro"/>
</dbReference>
<dbReference type="InterPro" id="IPR058163">
    <property type="entry name" value="LysR-type_TF_proteobact-type"/>
</dbReference>
<dbReference type="Proteomes" id="UP000197334">
    <property type="component" value="Unassembled WGS sequence"/>
</dbReference>
<dbReference type="EMBL" id="JPUA01000028">
    <property type="protein sequence ID" value="OWV29736.1"/>
    <property type="molecule type" value="Genomic_DNA"/>
</dbReference>
<dbReference type="GO" id="GO:0006351">
    <property type="term" value="P:DNA-templated transcription"/>
    <property type="evidence" value="ECO:0007669"/>
    <property type="project" value="TreeGrafter"/>
</dbReference>
<comment type="similarity">
    <text evidence="1">Belongs to the LysR transcriptional regulatory family.</text>
</comment>
<proteinExistence type="inferred from homology"/>
<dbReference type="RefSeq" id="WP_088700185.1">
    <property type="nucleotide sequence ID" value="NZ_JPUA01000028.1"/>
</dbReference>
<dbReference type="InterPro" id="IPR036390">
    <property type="entry name" value="WH_DNA-bd_sf"/>
</dbReference>
<evidence type="ECO:0000259" key="5">
    <source>
        <dbReference type="PROSITE" id="PS50931"/>
    </source>
</evidence>
<dbReference type="OrthoDB" id="9815676at2"/>
<dbReference type="InterPro" id="IPR036388">
    <property type="entry name" value="WH-like_DNA-bd_sf"/>
</dbReference>
<gene>
    <name evidence="6" type="ORF">JI62_10810</name>
</gene>
<name>A0A246S060_9GAMM</name>
<dbReference type="SUPFAM" id="SSF46785">
    <property type="entry name" value="Winged helix' DNA-binding domain"/>
    <property type="match status" value="1"/>
</dbReference>
<dbReference type="SUPFAM" id="SSF53850">
    <property type="entry name" value="Periplasmic binding protein-like II"/>
    <property type="match status" value="1"/>
</dbReference>
<dbReference type="InterPro" id="IPR000847">
    <property type="entry name" value="LysR_HTH_N"/>
</dbReference>
<dbReference type="Gene3D" id="1.10.10.10">
    <property type="entry name" value="Winged helix-like DNA-binding domain superfamily/Winged helix DNA-binding domain"/>
    <property type="match status" value="1"/>
</dbReference>
<dbReference type="CDD" id="cd08422">
    <property type="entry name" value="PBP2_CrgA_like"/>
    <property type="match status" value="1"/>
</dbReference>
<accession>A0A246S060</accession>
<dbReference type="Gene3D" id="3.40.190.290">
    <property type="match status" value="1"/>
</dbReference>
<dbReference type="PANTHER" id="PTHR30537:SF5">
    <property type="entry name" value="HTH-TYPE TRANSCRIPTIONAL ACTIVATOR TTDR-RELATED"/>
    <property type="match status" value="1"/>
</dbReference>
<keyword evidence="7" id="KW-1185">Reference proteome</keyword>
<dbReference type="Pfam" id="PF00126">
    <property type="entry name" value="HTH_1"/>
    <property type="match status" value="1"/>
</dbReference>
<reference evidence="6 7" key="1">
    <citation type="submission" date="2014-08" db="EMBL/GenBank/DDBJ databases">
        <title>Draft genome sequence of a novel L-asparaginase producing marine bacterium, Halomonas campaniensis.</title>
        <authorList>
            <person name="Sundarakrishnan B."/>
            <person name="Moushumi Priya A."/>
            <person name="Raman G."/>
            <person name="Sakthivel N."/>
            <person name="Park S."/>
            <person name="Jayachandran S."/>
        </authorList>
    </citation>
    <scope>NUCLEOTIDE SEQUENCE [LARGE SCALE GENOMIC DNA]</scope>
    <source>
        <strain evidence="6 7">SK03</strain>
    </source>
</reference>
<keyword evidence="4" id="KW-0804">Transcription</keyword>
<evidence type="ECO:0000256" key="3">
    <source>
        <dbReference type="ARBA" id="ARBA00023125"/>
    </source>
</evidence>
<evidence type="ECO:0000256" key="1">
    <source>
        <dbReference type="ARBA" id="ARBA00009437"/>
    </source>
</evidence>
<comment type="caution">
    <text evidence="6">The sequence shown here is derived from an EMBL/GenBank/DDBJ whole genome shotgun (WGS) entry which is preliminary data.</text>
</comment>
<dbReference type="InterPro" id="IPR005119">
    <property type="entry name" value="LysR_subst-bd"/>
</dbReference>
<evidence type="ECO:0000313" key="6">
    <source>
        <dbReference type="EMBL" id="OWV29736.1"/>
    </source>
</evidence>
<dbReference type="PANTHER" id="PTHR30537">
    <property type="entry name" value="HTH-TYPE TRANSCRIPTIONAL REGULATOR"/>
    <property type="match status" value="1"/>
</dbReference>
<dbReference type="FunFam" id="3.40.190.290:FF:000001">
    <property type="entry name" value="Transcriptional regulator, LysR family"/>
    <property type="match status" value="1"/>
</dbReference>
<sequence>MPIDSRQTDEITALLAVETHGSFVAAGKYLQRHPSILSKRLSTLEARLGVRLVERSTRHVSLTDAGKRLAAKLRQATVLIEEAQQEATSGAAQVRGHMRIAVPGAMGRLWLAPRLPSFLLANPDISLEISHSERFVDVISEGFDAAIRVGELNDSRLIATPMGNYQRILCASSSYLERHGYPSTPQCLVNHNCLGFSGLSSHPNWRLIKGREKTTVRVSGSLTGNDGEALLHAAIAGVGILGAGDWLFDQALKSGEVVQVLPEWTLGQPGRIYLIRPSRKYTSAVTHAFKDWLNNQFDESTGA</sequence>
<feature type="domain" description="HTH lysR-type" evidence="5">
    <location>
        <begin position="13"/>
        <end position="63"/>
    </location>
</feature>
<evidence type="ECO:0000256" key="4">
    <source>
        <dbReference type="ARBA" id="ARBA00023163"/>
    </source>
</evidence>
<keyword evidence="3" id="KW-0238">DNA-binding</keyword>
<protein>
    <submittedName>
        <fullName evidence="6">LysR family transcriptional regulator</fullName>
    </submittedName>
</protein>
<dbReference type="GO" id="GO:0043565">
    <property type="term" value="F:sequence-specific DNA binding"/>
    <property type="evidence" value="ECO:0007669"/>
    <property type="project" value="TreeGrafter"/>
</dbReference>
<evidence type="ECO:0000313" key="7">
    <source>
        <dbReference type="Proteomes" id="UP000197334"/>
    </source>
</evidence>
<dbReference type="PROSITE" id="PS50931">
    <property type="entry name" value="HTH_LYSR"/>
    <property type="match status" value="1"/>
</dbReference>
<dbReference type="AlphaFoldDB" id="A0A246S060"/>
<evidence type="ECO:0000256" key="2">
    <source>
        <dbReference type="ARBA" id="ARBA00023015"/>
    </source>
</evidence>
<dbReference type="Pfam" id="PF03466">
    <property type="entry name" value="LysR_substrate"/>
    <property type="match status" value="1"/>
</dbReference>
<organism evidence="6 7">
    <name type="scientific">Halomonas campaniensis</name>
    <dbReference type="NCBI Taxonomy" id="213554"/>
    <lineage>
        <taxon>Bacteria</taxon>
        <taxon>Pseudomonadati</taxon>
        <taxon>Pseudomonadota</taxon>
        <taxon>Gammaproteobacteria</taxon>
        <taxon>Oceanospirillales</taxon>
        <taxon>Halomonadaceae</taxon>
        <taxon>Halomonas</taxon>
    </lineage>
</organism>
<keyword evidence="2" id="KW-0805">Transcription regulation</keyword>